<dbReference type="Gramene" id="arahy.Tifrunner.gnm2.ann2.Ah13g000900.1">
    <property type="protein sequence ID" value="arahy.Tifrunner.gnm2.ann2.Ah13g000900.1-CDS-1"/>
    <property type="gene ID" value="arahy.Tifrunner.gnm2.ann2.Ah13g000900"/>
</dbReference>
<dbReference type="PROSITE" id="PS51519">
    <property type="entry name" value="RWP_RK"/>
    <property type="match status" value="1"/>
</dbReference>
<keyword evidence="3" id="KW-0175">Coiled coil</keyword>
<dbReference type="Pfam" id="PF02042">
    <property type="entry name" value="RWP-RK"/>
    <property type="match status" value="1"/>
</dbReference>
<evidence type="ECO:0000313" key="9">
    <source>
        <dbReference type="Proteomes" id="UP000289738"/>
    </source>
</evidence>
<dbReference type="GO" id="GO:0003700">
    <property type="term" value="F:DNA-binding transcription factor activity"/>
    <property type="evidence" value="ECO:0007669"/>
    <property type="project" value="InterPro"/>
</dbReference>
<evidence type="ECO:0000259" key="7">
    <source>
        <dbReference type="PROSITE" id="PS51519"/>
    </source>
</evidence>
<keyword evidence="2" id="KW-0805">Transcription regulation</keyword>
<evidence type="ECO:0000256" key="2">
    <source>
        <dbReference type="ARBA" id="ARBA00023015"/>
    </source>
</evidence>
<evidence type="ECO:0000256" key="1">
    <source>
        <dbReference type="ARBA" id="ARBA00004049"/>
    </source>
</evidence>
<dbReference type="SMR" id="A0A445AB14"/>
<accession>A0A445AB14</accession>
<keyword evidence="6" id="KW-0539">Nucleus</keyword>
<sequence>MDVVERCDEESDNAENEYVDNAWKEMSKDKGKGKKGLKRKSISECFYMPIAEASRHLKVGLIHLKRRWRDLGIQRWPHRKLMSLQTLINNLQQQQQQQKGVDEDESSRIRSAIHILEREKSLLEEIPHLQLETTPKG</sequence>
<protein>
    <recommendedName>
        <fullName evidence="7">RWP-RK domain-containing protein</fullName>
    </recommendedName>
</protein>
<gene>
    <name evidence="8" type="ORF">Ahy_B03g068866</name>
</gene>
<dbReference type="GO" id="GO:0003677">
    <property type="term" value="F:DNA binding"/>
    <property type="evidence" value="ECO:0007669"/>
    <property type="project" value="UniProtKB-KW"/>
</dbReference>
<dbReference type="PANTHER" id="PTHR46373:SF20">
    <property type="entry name" value="PROTEIN RKD1"/>
    <property type="match status" value="1"/>
</dbReference>
<keyword evidence="9" id="KW-1185">Reference proteome</keyword>
<evidence type="ECO:0000256" key="6">
    <source>
        <dbReference type="ARBA" id="ARBA00023242"/>
    </source>
</evidence>
<evidence type="ECO:0000313" key="8">
    <source>
        <dbReference type="EMBL" id="RYR23674.1"/>
    </source>
</evidence>
<evidence type="ECO:0000256" key="5">
    <source>
        <dbReference type="ARBA" id="ARBA00023163"/>
    </source>
</evidence>
<comment type="caution">
    <text evidence="8">The sequence shown here is derived from an EMBL/GenBank/DDBJ whole genome shotgun (WGS) entry which is preliminary data.</text>
</comment>
<dbReference type="Proteomes" id="UP000289738">
    <property type="component" value="Chromosome B03"/>
</dbReference>
<name>A0A445AB14_ARAHY</name>
<dbReference type="STRING" id="3818.A0A445AB14"/>
<dbReference type="InterPro" id="IPR003035">
    <property type="entry name" value="RWP-RK_dom"/>
</dbReference>
<evidence type="ECO:0000256" key="4">
    <source>
        <dbReference type="ARBA" id="ARBA00023125"/>
    </source>
</evidence>
<dbReference type="EMBL" id="SDMP01000013">
    <property type="protein sequence ID" value="RYR23674.1"/>
    <property type="molecule type" value="Genomic_DNA"/>
</dbReference>
<organism evidence="8 9">
    <name type="scientific">Arachis hypogaea</name>
    <name type="common">Peanut</name>
    <dbReference type="NCBI Taxonomy" id="3818"/>
    <lineage>
        <taxon>Eukaryota</taxon>
        <taxon>Viridiplantae</taxon>
        <taxon>Streptophyta</taxon>
        <taxon>Embryophyta</taxon>
        <taxon>Tracheophyta</taxon>
        <taxon>Spermatophyta</taxon>
        <taxon>Magnoliopsida</taxon>
        <taxon>eudicotyledons</taxon>
        <taxon>Gunneridae</taxon>
        <taxon>Pentapetalae</taxon>
        <taxon>rosids</taxon>
        <taxon>fabids</taxon>
        <taxon>Fabales</taxon>
        <taxon>Fabaceae</taxon>
        <taxon>Papilionoideae</taxon>
        <taxon>50 kb inversion clade</taxon>
        <taxon>dalbergioids sensu lato</taxon>
        <taxon>Dalbergieae</taxon>
        <taxon>Pterocarpus clade</taxon>
        <taxon>Arachis</taxon>
    </lineage>
</organism>
<keyword evidence="4" id="KW-0238">DNA-binding</keyword>
<keyword evidence="5" id="KW-0804">Transcription</keyword>
<dbReference type="PANTHER" id="PTHR46373">
    <property type="entry name" value="PROTEIN RKD4"/>
    <property type="match status" value="1"/>
</dbReference>
<proteinExistence type="predicted"/>
<feature type="domain" description="RWP-RK" evidence="7">
    <location>
        <begin position="19"/>
        <end position="104"/>
    </location>
</feature>
<dbReference type="AlphaFoldDB" id="A0A445AB14"/>
<reference evidence="8 9" key="1">
    <citation type="submission" date="2019-01" db="EMBL/GenBank/DDBJ databases">
        <title>Sequencing of cultivated peanut Arachis hypogaea provides insights into genome evolution and oil improvement.</title>
        <authorList>
            <person name="Chen X."/>
        </authorList>
    </citation>
    <scope>NUCLEOTIDE SEQUENCE [LARGE SCALE GENOMIC DNA]</scope>
    <source>
        <strain evidence="9">cv. Fuhuasheng</strain>
        <tissue evidence="8">Leaves</tissue>
    </source>
</reference>
<evidence type="ECO:0000256" key="3">
    <source>
        <dbReference type="ARBA" id="ARBA00023054"/>
    </source>
</evidence>
<dbReference type="InterPro" id="IPR044607">
    <property type="entry name" value="RKD-like"/>
</dbReference>
<comment type="function">
    <text evidence="1">Putative transcription factor.</text>
</comment>